<keyword evidence="2 4" id="KW-0238">DNA-binding</keyword>
<keyword evidence="7" id="KW-1185">Reference proteome</keyword>
<keyword evidence="1" id="KW-0805">Transcription regulation</keyword>
<gene>
    <name evidence="6" type="ORF">OK345_16700</name>
</gene>
<evidence type="ECO:0000256" key="4">
    <source>
        <dbReference type="PROSITE-ProRule" id="PRU00335"/>
    </source>
</evidence>
<dbReference type="InterPro" id="IPR054156">
    <property type="entry name" value="YxaF_TetR_C"/>
</dbReference>
<dbReference type="RefSeq" id="WP_265129130.1">
    <property type="nucleotide sequence ID" value="NZ_JAPCHY010000018.1"/>
</dbReference>
<sequence length="185" mass="20294">MPASQLPPDAVVSRLLTAFREHGYDAASLGQLSKETGLGRSSLYHHFPGGKEEMAHAVFDRVDAWCADQLFAPLKDSEEPGKRLDTVIEALDAFFAGGMEPCLFGNFVVGEARPMFQERLAAAFARWIEGFAALSMKMGIPEQEATRRAEDAVVRIEGALILSRGLNDPAPFRRVLNELPQHLLG</sequence>
<dbReference type="EMBL" id="JAPCHY010000018">
    <property type="protein sequence ID" value="MCW4474132.1"/>
    <property type="molecule type" value="Genomic_DNA"/>
</dbReference>
<name>A0ABT3K068_9XANT</name>
<keyword evidence="3" id="KW-0804">Transcription</keyword>
<dbReference type="InterPro" id="IPR036271">
    <property type="entry name" value="Tet_transcr_reg_TetR-rel_C_sf"/>
</dbReference>
<dbReference type="PROSITE" id="PS50977">
    <property type="entry name" value="HTH_TETR_2"/>
    <property type="match status" value="1"/>
</dbReference>
<dbReference type="Proteomes" id="UP001209922">
    <property type="component" value="Unassembled WGS sequence"/>
</dbReference>
<dbReference type="Pfam" id="PF21993">
    <property type="entry name" value="TetR_C_13_2"/>
    <property type="match status" value="1"/>
</dbReference>
<comment type="caution">
    <text evidence="6">The sequence shown here is derived from an EMBL/GenBank/DDBJ whole genome shotgun (WGS) entry which is preliminary data.</text>
</comment>
<organism evidence="6 7">
    <name type="scientific">Xanthomonas chitinilytica</name>
    <dbReference type="NCBI Taxonomy" id="2989819"/>
    <lineage>
        <taxon>Bacteria</taxon>
        <taxon>Pseudomonadati</taxon>
        <taxon>Pseudomonadota</taxon>
        <taxon>Gammaproteobacteria</taxon>
        <taxon>Lysobacterales</taxon>
        <taxon>Lysobacteraceae</taxon>
        <taxon>Xanthomonas</taxon>
    </lineage>
</organism>
<dbReference type="SUPFAM" id="SSF48498">
    <property type="entry name" value="Tetracyclin repressor-like, C-terminal domain"/>
    <property type="match status" value="1"/>
</dbReference>
<dbReference type="PANTHER" id="PTHR47506">
    <property type="entry name" value="TRANSCRIPTIONAL REGULATORY PROTEIN"/>
    <property type="match status" value="1"/>
</dbReference>
<evidence type="ECO:0000259" key="5">
    <source>
        <dbReference type="PROSITE" id="PS50977"/>
    </source>
</evidence>
<feature type="domain" description="HTH tetR-type" evidence="5">
    <location>
        <begin position="5"/>
        <end position="65"/>
    </location>
</feature>
<evidence type="ECO:0000313" key="7">
    <source>
        <dbReference type="Proteomes" id="UP001209922"/>
    </source>
</evidence>
<protein>
    <submittedName>
        <fullName evidence="6">TetR/AcrR family transcriptional regulator</fullName>
    </submittedName>
</protein>
<dbReference type="SUPFAM" id="SSF46689">
    <property type="entry name" value="Homeodomain-like"/>
    <property type="match status" value="1"/>
</dbReference>
<evidence type="ECO:0000256" key="1">
    <source>
        <dbReference type="ARBA" id="ARBA00023015"/>
    </source>
</evidence>
<dbReference type="PANTHER" id="PTHR47506:SF1">
    <property type="entry name" value="HTH-TYPE TRANSCRIPTIONAL REGULATOR YJDC"/>
    <property type="match status" value="1"/>
</dbReference>
<reference evidence="6 7" key="1">
    <citation type="submission" date="2022-10" db="EMBL/GenBank/DDBJ databases">
        <title>Xanthomonas sp. H13-6.</title>
        <authorList>
            <person name="Liu X."/>
            <person name="Deng Z."/>
            <person name="Jiang Y."/>
            <person name="Yu T."/>
            <person name="Ai J."/>
        </authorList>
    </citation>
    <scope>NUCLEOTIDE SEQUENCE [LARGE SCALE GENOMIC DNA]</scope>
    <source>
        <strain evidence="6 7">H13-6</strain>
    </source>
</reference>
<accession>A0ABT3K068</accession>
<evidence type="ECO:0000256" key="3">
    <source>
        <dbReference type="ARBA" id="ARBA00023163"/>
    </source>
</evidence>
<feature type="DNA-binding region" description="H-T-H motif" evidence="4">
    <location>
        <begin position="28"/>
        <end position="47"/>
    </location>
</feature>
<dbReference type="InterPro" id="IPR009057">
    <property type="entry name" value="Homeodomain-like_sf"/>
</dbReference>
<evidence type="ECO:0000313" key="6">
    <source>
        <dbReference type="EMBL" id="MCW4474132.1"/>
    </source>
</evidence>
<dbReference type="InterPro" id="IPR001647">
    <property type="entry name" value="HTH_TetR"/>
</dbReference>
<proteinExistence type="predicted"/>
<dbReference type="Pfam" id="PF00440">
    <property type="entry name" value="TetR_N"/>
    <property type="match status" value="1"/>
</dbReference>
<dbReference type="Gene3D" id="1.10.357.10">
    <property type="entry name" value="Tetracycline Repressor, domain 2"/>
    <property type="match status" value="1"/>
</dbReference>
<evidence type="ECO:0000256" key="2">
    <source>
        <dbReference type="ARBA" id="ARBA00023125"/>
    </source>
</evidence>